<dbReference type="AlphaFoldDB" id="A0AAW0RSF2"/>
<feature type="signal peptide" evidence="1">
    <location>
        <begin position="1"/>
        <end position="18"/>
    </location>
</feature>
<evidence type="ECO:0000313" key="3">
    <source>
        <dbReference type="Proteomes" id="UP001397290"/>
    </source>
</evidence>
<evidence type="ECO:0000313" key="2">
    <source>
        <dbReference type="EMBL" id="KAK8144799.1"/>
    </source>
</evidence>
<keyword evidence="1" id="KW-0732">Signal</keyword>
<feature type="chain" id="PRO_5043396236" evidence="1">
    <location>
        <begin position="19"/>
        <end position="126"/>
    </location>
</feature>
<organism evidence="2 3">
    <name type="scientific">Beauveria asiatica</name>
    <dbReference type="NCBI Taxonomy" id="1069075"/>
    <lineage>
        <taxon>Eukaryota</taxon>
        <taxon>Fungi</taxon>
        <taxon>Dikarya</taxon>
        <taxon>Ascomycota</taxon>
        <taxon>Pezizomycotina</taxon>
        <taxon>Sordariomycetes</taxon>
        <taxon>Hypocreomycetidae</taxon>
        <taxon>Hypocreales</taxon>
        <taxon>Cordycipitaceae</taxon>
        <taxon>Beauveria</taxon>
    </lineage>
</organism>
<proteinExistence type="predicted"/>
<name>A0AAW0RSF2_9HYPO</name>
<protein>
    <submittedName>
        <fullName evidence="2">Uncharacterized protein</fullName>
    </submittedName>
</protein>
<gene>
    <name evidence="2" type="ORF">G3M48_005337</name>
</gene>
<sequence>MKFFALAVAASSLAAASASPVSKRQMGGILICTGANATGDCVYQKYELYKCHELQAPFWQNSSTFAPDGDSFACYPRLSDCGAICTSPTGCTSGHIDFDYEHKFNLTASQWSTLIRSFDCFKKRQG</sequence>
<accession>A0AAW0RSF2</accession>
<dbReference type="EMBL" id="JAAHCF010000352">
    <property type="protein sequence ID" value="KAK8144799.1"/>
    <property type="molecule type" value="Genomic_DNA"/>
</dbReference>
<reference evidence="2 3" key="1">
    <citation type="submission" date="2020-02" db="EMBL/GenBank/DDBJ databases">
        <title>Comparative genomics of the hypocrealean fungal genus Beauvera.</title>
        <authorList>
            <person name="Showalter D.N."/>
            <person name="Bushley K.E."/>
            <person name="Rehner S.A."/>
        </authorList>
    </citation>
    <scope>NUCLEOTIDE SEQUENCE [LARGE SCALE GENOMIC DNA]</scope>
    <source>
        <strain evidence="2 3">ARSEF4384</strain>
    </source>
</reference>
<evidence type="ECO:0000256" key="1">
    <source>
        <dbReference type="SAM" id="SignalP"/>
    </source>
</evidence>
<dbReference type="Proteomes" id="UP001397290">
    <property type="component" value="Unassembled WGS sequence"/>
</dbReference>
<keyword evidence="3" id="KW-1185">Reference proteome</keyword>
<comment type="caution">
    <text evidence="2">The sequence shown here is derived from an EMBL/GenBank/DDBJ whole genome shotgun (WGS) entry which is preliminary data.</text>
</comment>